<feature type="compositionally biased region" description="Acidic residues" evidence="1">
    <location>
        <begin position="114"/>
        <end position="140"/>
    </location>
</feature>
<reference evidence="2 3" key="1">
    <citation type="submission" date="2017-11" db="EMBL/GenBank/DDBJ databases">
        <title>Streptomyces carmine sp. nov., a novel actinomycete isolated from Sophora alopecuroides in Xinjiang, China.</title>
        <authorList>
            <person name="Wang Y."/>
            <person name="Luo X."/>
            <person name="Wan C."/>
            <person name="Zhang L."/>
        </authorList>
    </citation>
    <scope>NUCLEOTIDE SEQUENCE [LARGE SCALE GENOMIC DNA]</scope>
    <source>
        <strain evidence="2 3">TRM SA0054</strain>
    </source>
</reference>
<protein>
    <submittedName>
        <fullName evidence="2">Uncharacterized protein</fullName>
    </submittedName>
</protein>
<organism evidence="2 3">
    <name type="scientific">Streptomyces carminius</name>
    <dbReference type="NCBI Taxonomy" id="2665496"/>
    <lineage>
        <taxon>Bacteria</taxon>
        <taxon>Bacillati</taxon>
        <taxon>Actinomycetota</taxon>
        <taxon>Actinomycetes</taxon>
        <taxon>Kitasatosporales</taxon>
        <taxon>Streptomycetaceae</taxon>
        <taxon>Streptomyces</taxon>
    </lineage>
</organism>
<accession>A0A2M8LTS7</accession>
<comment type="caution">
    <text evidence="2">The sequence shown here is derived from an EMBL/GenBank/DDBJ whole genome shotgun (WGS) entry which is preliminary data.</text>
</comment>
<sequence>MPDGQEEQGLRIRISGTRDPGKDRHDLMEWLSQEDWFLERRKAGWVRIDRSDGGSDGQHRSSGGEGGPSMGEFTHDLLLVVATAVVQEPVRDLYDLLKVSVANWLENRRVTSGDGEDPQAEVDPPDGMDPPDDAPGDGDGPDGTGPGTGGE</sequence>
<keyword evidence="3" id="KW-1185">Reference proteome</keyword>
<name>A0A2M8LTS7_9ACTN</name>
<feature type="compositionally biased region" description="Gly residues" evidence="1">
    <location>
        <begin position="141"/>
        <end position="151"/>
    </location>
</feature>
<dbReference type="EMBL" id="PGGW01000066">
    <property type="protein sequence ID" value="PJE95361.1"/>
    <property type="molecule type" value="Genomic_DNA"/>
</dbReference>
<feature type="region of interest" description="Disordered" evidence="1">
    <location>
        <begin position="47"/>
        <end position="72"/>
    </location>
</feature>
<feature type="region of interest" description="Disordered" evidence="1">
    <location>
        <begin position="1"/>
        <end position="25"/>
    </location>
</feature>
<dbReference type="AlphaFoldDB" id="A0A2M8LTS7"/>
<evidence type="ECO:0000313" key="3">
    <source>
        <dbReference type="Proteomes" id="UP000230407"/>
    </source>
</evidence>
<proteinExistence type="predicted"/>
<dbReference type="Proteomes" id="UP000230407">
    <property type="component" value="Unassembled WGS sequence"/>
</dbReference>
<feature type="compositionally biased region" description="Basic and acidic residues" evidence="1">
    <location>
        <begin position="47"/>
        <end position="59"/>
    </location>
</feature>
<dbReference type="RefSeq" id="WP_100204005.1">
    <property type="nucleotide sequence ID" value="NZ_PGGW01000066.1"/>
</dbReference>
<feature type="region of interest" description="Disordered" evidence="1">
    <location>
        <begin position="105"/>
        <end position="151"/>
    </location>
</feature>
<gene>
    <name evidence="2" type="ORF">CUT44_24070</name>
</gene>
<evidence type="ECO:0000313" key="2">
    <source>
        <dbReference type="EMBL" id="PJE95361.1"/>
    </source>
</evidence>
<evidence type="ECO:0000256" key="1">
    <source>
        <dbReference type="SAM" id="MobiDB-lite"/>
    </source>
</evidence>